<accession>A0A380EG47</accession>
<dbReference type="GO" id="GO:0008745">
    <property type="term" value="F:N-acetylmuramoyl-L-alanine amidase activity"/>
    <property type="evidence" value="ECO:0007669"/>
    <property type="project" value="UniProtKB-EC"/>
</dbReference>
<proteinExistence type="predicted"/>
<dbReference type="EC" id="3.5.1.28" evidence="2"/>
<protein>
    <submittedName>
        <fullName evidence="2">N-acetylmuramoyl-L-alanine amidase</fullName>
        <ecNumber evidence="2">3.5.1.28</ecNumber>
    </submittedName>
</protein>
<gene>
    <name evidence="2" type="primary">sle1</name>
    <name evidence="2" type="ORF">NCTC10702_00846</name>
</gene>
<reference evidence="2 3" key="1">
    <citation type="submission" date="2018-06" db="EMBL/GenBank/DDBJ databases">
        <authorList>
            <consortium name="Pathogen Informatics"/>
            <person name="Doyle S."/>
        </authorList>
    </citation>
    <scope>NUCLEOTIDE SEQUENCE [LARGE SCALE GENOMIC DNA]</scope>
    <source>
        <strain evidence="2 3">NCTC10702</strain>
    </source>
</reference>
<name>A0A380EG47_STAAU</name>
<dbReference type="Proteomes" id="UP000254116">
    <property type="component" value="Unassembled WGS sequence"/>
</dbReference>
<evidence type="ECO:0000313" key="3">
    <source>
        <dbReference type="Proteomes" id="UP000254116"/>
    </source>
</evidence>
<organism evidence="2 3">
    <name type="scientific">Staphylococcus aureus</name>
    <dbReference type="NCBI Taxonomy" id="1280"/>
    <lineage>
        <taxon>Bacteria</taxon>
        <taxon>Bacillati</taxon>
        <taxon>Bacillota</taxon>
        <taxon>Bacilli</taxon>
        <taxon>Bacillales</taxon>
        <taxon>Staphylococcaceae</taxon>
        <taxon>Staphylococcus</taxon>
    </lineage>
</organism>
<sequence>MKVTGNASTNSGSATTTNRGYNTPVFSHQNLYTWGQCTYHVFNRRAEIGKVLVLIGGMLITGITQRQQMVTLSTIDLL</sequence>
<evidence type="ECO:0000313" key="2">
    <source>
        <dbReference type="EMBL" id="SUL32500.1"/>
    </source>
</evidence>
<feature type="compositionally biased region" description="Low complexity" evidence="1">
    <location>
        <begin position="1"/>
        <end position="18"/>
    </location>
</feature>
<dbReference type="AlphaFoldDB" id="A0A380EG47"/>
<evidence type="ECO:0000256" key="1">
    <source>
        <dbReference type="SAM" id="MobiDB-lite"/>
    </source>
</evidence>
<feature type="region of interest" description="Disordered" evidence="1">
    <location>
        <begin position="1"/>
        <end position="20"/>
    </location>
</feature>
<dbReference type="EMBL" id="UHBY01000003">
    <property type="protein sequence ID" value="SUL32500.1"/>
    <property type="molecule type" value="Genomic_DNA"/>
</dbReference>
<keyword evidence="2" id="KW-0378">Hydrolase</keyword>